<dbReference type="AlphaFoldDB" id="A0A7S0I0S4"/>
<evidence type="ECO:0000313" key="2">
    <source>
        <dbReference type="EMBL" id="CAD8507658.1"/>
    </source>
</evidence>
<dbReference type="EMBL" id="HBEO01034349">
    <property type="protein sequence ID" value="CAD8507658.1"/>
    <property type="molecule type" value="Transcribed_RNA"/>
</dbReference>
<sequence length="193" mass="21863">MEDDVRSSRKALQDFVQELNQTCLEIQESTSRAIKEQKQWNENATREFKELMDRMKISSSNAEDAGRRRSAGALQQVKVDEDEPLNEPIDVSLLHSQQSERSKNPSLAVADNESANARVMSYEDILASHMAVLSDETLIDALCRFQYLETSFEDTVDILLDSAVGIELLSCVAKIPEGEQTLRRRLIDLMSRL</sequence>
<feature type="region of interest" description="Disordered" evidence="1">
    <location>
        <begin position="58"/>
        <end position="81"/>
    </location>
</feature>
<proteinExistence type="predicted"/>
<reference evidence="2" key="1">
    <citation type="submission" date="2021-01" db="EMBL/GenBank/DDBJ databases">
        <authorList>
            <person name="Corre E."/>
            <person name="Pelletier E."/>
            <person name="Niang G."/>
            <person name="Scheremetjew M."/>
            <person name="Finn R."/>
            <person name="Kale V."/>
            <person name="Holt S."/>
            <person name="Cochrane G."/>
            <person name="Meng A."/>
            <person name="Brown T."/>
            <person name="Cohen L."/>
        </authorList>
    </citation>
    <scope>NUCLEOTIDE SEQUENCE</scope>
    <source>
        <strain evidence="2">CCMP325</strain>
    </source>
</reference>
<accession>A0A7S0I0S4</accession>
<evidence type="ECO:0000256" key="1">
    <source>
        <dbReference type="SAM" id="MobiDB-lite"/>
    </source>
</evidence>
<protein>
    <submittedName>
        <fullName evidence="2">Uncharacterized protein</fullName>
    </submittedName>
</protein>
<gene>
    <name evidence="2" type="ORF">HPHI1048_LOCUS23246</name>
</gene>
<organism evidence="2">
    <name type="scientific">Hanusia phi</name>
    <dbReference type="NCBI Taxonomy" id="3032"/>
    <lineage>
        <taxon>Eukaryota</taxon>
        <taxon>Cryptophyceae</taxon>
        <taxon>Pyrenomonadales</taxon>
        <taxon>Geminigeraceae</taxon>
        <taxon>Hanusia</taxon>
    </lineage>
</organism>
<name>A0A7S0I0S4_9CRYP</name>